<evidence type="ECO:0000256" key="1">
    <source>
        <dbReference type="SAM" id="Phobius"/>
    </source>
</evidence>
<feature type="domain" description="CAAX prenyl protease 2/Lysostaphin resistance protein A-like" evidence="2">
    <location>
        <begin position="135"/>
        <end position="225"/>
    </location>
</feature>
<keyword evidence="1" id="KW-1133">Transmembrane helix</keyword>
<evidence type="ECO:0000313" key="4">
    <source>
        <dbReference type="Proteomes" id="UP000663281"/>
    </source>
</evidence>
<feature type="transmembrane region" description="Helical" evidence="1">
    <location>
        <begin position="23"/>
        <end position="42"/>
    </location>
</feature>
<organism evidence="3 4">
    <name type="scientific">Shewanella cyperi</name>
    <dbReference type="NCBI Taxonomy" id="2814292"/>
    <lineage>
        <taxon>Bacteria</taxon>
        <taxon>Pseudomonadati</taxon>
        <taxon>Pseudomonadota</taxon>
        <taxon>Gammaproteobacteria</taxon>
        <taxon>Alteromonadales</taxon>
        <taxon>Shewanellaceae</taxon>
        <taxon>Shewanella</taxon>
    </lineage>
</organism>
<reference evidence="3 4" key="1">
    <citation type="submission" date="2021-03" db="EMBL/GenBank/DDBJ databases">
        <title>Novel species identification of genus Shewanella.</title>
        <authorList>
            <person name="Liu G."/>
            <person name="Zhang Q."/>
        </authorList>
    </citation>
    <scope>NUCLEOTIDE SEQUENCE [LARGE SCALE GENOMIC DNA]</scope>
    <source>
        <strain evidence="3 4">FJAT-53726</strain>
    </source>
</reference>
<keyword evidence="3" id="KW-0378">Hydrolase</keyword>
<evidence type="ECO:0000313" key="3">
    <source>
        <dbReference type="EMBL" id="QSX31446.1"/>
    </source>
</evidence>
<dbReference type="GO" id="GO:0008237">
    <property type="term" value="F:metallopeptidase activity"/>
    <property type="evidence" value="ECO:0007669"/>
    <property type="project" value="UniProtKB-KW"/>
</dbReference>
<keyword evidence="1" id="KW-0812">Transmembrane</keyword>
<keyword evidence="3" id="KW-0482">Metalloprotease</keyword>
<dbReference type="AlphaFoldDB" id="A0A974XN46"/>
<dbReference type="Pfam" id="PF02517">
    <property type="entry name" value="Rce1-like"/>
    <property type="match status" value="1"/>
</dbReference>
<dbReference type="InterPro" id="IPR003675">
    <property type="entry name" value="Rce1/LyrA-like_dom"/>
</dbReference>
<dbReference type="EMBL" id="CP071504">
    <property type="protein sequence ID" value="QSX31446.1"/>
    <property type="molecule type" value="Genomic_DNA"/>
</dbReference>
<proteinExistence type="predicted"/>
<protein>
    <submittedName>
        <fullName evidence="3">CPBP family intramembrane metalloprotease</fullName>
    </submittedName>
</protein>
<dbReference type="PANTHER" id="PTHR39430:SF1">
    <property type="entry name" value="PROTEASE"/>
    <property type="match status" value="1"/>
</dbReference>
<dbReference type="Proteomes" id="UP000663281">
    <property type="component" value="Chromosome"/>
</dbReference>
<dbReference type="GO" id="GO:0080120">
    <property type="term" value="P:CAAX-box protein maturation"/>
    <property type="evidence" value="ECO:0007669"/>
    <property type="project" value="UniProtKB-ARBA"/>
</dbReference>
<gene>
    <name evidence="3" type="ORF">JYB88_07435</name>
</gene>
<dbReference type="RefSeq" id="WP_207325993.1">
    <property type="nucleotide sequence ID" value="NZ_CP071504.1"/>
</dbReference>
<feature type="transmembrane region" description="Helical" evidence="1">
    <location>
        <begin position="136"/>
        <end position="154"/>
    </location>
</feature>
<evidence type="ECO:0000259" key="2">
    <source>
        <dbReference type="Pfam" id="PF02517"/>
    </source>
</evidence>
<keyword evidence="3" id="KW-0645">Protease</keyword>
<feature type="transmembrane region" description="Helical" evidence="1">
    <location>
        <begin position="166"/>
        <end position="185"/>
    </location>
</feature>
<sequence length="236" mass="25344">MSTTYSNTPEGGTNLTTSVKGRALWAGLALALGVPTLLALYSPKSWFPGAGQTVSVAIGELCFWLLAAALLLTVRFGERSPWSSMGLGKPRWAGLGWGLVAGLALLLLYPLIQGLLKAVGLDPSQMNSLDLKTLPPWMVIGMALRAGIVEEVLFRGYLLERLGTLFGQRQLGALLSLIFFVAVHARSWSAGHLIFVAIAGAFLTGLYLWRRDLWTNILAHTLTDGVGLLALRFAPA</sequence>
<keyword evidence="4" id="KW-1185">Reference proteome</keyword>
<keyword evidence="1" id="KW-0472">Membrane</keyword>
<name>A0A974XN46_9GAMM</name>
<feature type="transmembrane region" description="Helical" evidence="1">
    <location>
        <begin position="54"/>
        <end position="74"/>
    </location>
</feature>
<dbReference type="GO" id="GO:0004175">
    <property type="term" value="F:endopeptidase activity"/>
    <property type="evidence" value="ECO:0007669"/>
    <property type="project" value="UniProtKB-ARBA"/>
</dbReference>
<dbReference type="KEGG" id="scyp:JYB88_07435"/>
<feature type="transmembrane region" description="Helical" evidence="1">
    <location>
        <begin position="95"/>
        <end position="116"/>
    </location>
</feature>
<feature type="transmembrane region" description="Helical" evidence="1">
    <location>
        <begin position="191"/>
        <end position="209"/>
    </location>
</feature>
<dbReference type="PANTHER" id="PTHR39430">
    <property type="entry name" value="MEMBRANE-ASSOCIATED PROTEASE-RELATED"/>
    <property type="match status" value="1"/>
</dbReference>
<accession>A0A974XN46</accession>